<dbReference type="RefSeq" id="WP_256031507.1">
    <property type="nucleotide sequence ID" value="NZ_JAHLKM010000065.1"/>
</dbReference>
<dbReference type="Pfam" id="PF14321">
    <property type="entry name" value="DUF4382"/>
    <property type="match status" value="1"/>
</dbReference>
<reference evidence="3" key="1">
    <citation type="journal article" date="2023" name="Front. Microbiol.">
        <title>Genomic-based phylogenetic and metabolic analyses of the genus Natronomonas, and description of Natronomonas aquatica sp. nov.</title>
        <authorList>
            <person name="Garcia-Roldan A."/>
            <person name="Duran-Viseras A."/>
            <person name="de la Haba R.R."/>
            <person name="Corral P."/>
            <person name="Sanchez-Porro C."/>
            <person name="Ventosa A."/>
        </authorList>
    </citation>
    <scope>NUCLEOTIDE SEQUENCE</scope>
    <source>
        <strain evidence="3">F2-12</strain>
    </source>
</reference>
<organism evidence="3 4">
    <name type="scientific">Natronomonas aquatica</name>
    <dbReference type="NCBI Taxonomy" id="2841590"/>
    <lineage>
        <taxon>Archaea</taxon>
        <taxon>Methanobacteriati</taxon>
        <taxon>Methanobacteriota</taxon>
        <taxon>Stenosarchaea group</taxon>
        <taxon>Halobacteria</taxon>
        <taxon>Halobacteriales</taxon>
        <taxon>Natronomonadaceae</taxon>
        <taxon>Natronomonas</taxon>
    </lineage>
</organism>
<dbReference type="AlphaFoldDB" id="A0A9R1CTN7"/>
<feature type="region of interest" description="Disordered" evidence="1">
    <location>
        <begin position="205"/>
        <end position="236"/>
    </location>
</feature>
<evidence type="ECO:0000313" key="4">
    <source>
        <dbReference type="Proteomes" id="UP001139494"/>
    </source>
</evidence>
<accession>A0A9R1CTN7</accession>
<feature type="region of interest" description="Disordered" evidence="1">
    <location>
        <begin position="70"/>
        <end position="98"/>
    </location>
</feature>
<name>A0A9R1CTN7_9EURY</name>
<evidence type="ECO:0000259" key="2">
    <source>
        <dbReference type="Pfam" id="PF14321"/>
    </source>
</evidence>
<keyword evidence="4" id="KW-1185">Reference proteome</keyword>
<dbReference type="Proteomes" id="UP001139494">
    <property type="component" value="Unassembled WGS sequence"/>
</dbReference>
<dbReference type="EMBL" id="JAHLKM010000065">
    <property type="protein sequence ID" value="MCQ4335059.1"/>
    <property type="molecule type" value="Genomic_DNA"/>
</dbReference>
<proteinExistence type="predicted"/>
<gene>
    <name evidence="3" type="ORF">KM295_16560</name>
</gene>
<sequence>MRRRTLIKTTAGLGTVLLAGCSGSDSDSEDGSTASGTFRLLISDQPVAIEDFDSLDVTLSAARVFRADEDEEITPGVVNGTDNTTDDDTEDSEDDESEGVVEFDLDSVTVDLTQVKGDRAVSVLEGELDEGRYSGIELRVASAEGVVDGEAVDVKVPSNRLRIIKPFEIGSDEELDFVFDINVIQKGPTGGYNLLPVIGKSGVAGEDVEVEEVDTDTPEETGAPNGTDTADEDESS</sequence>
<feature type="compositionally biased region" description="Acidic residues" evidence="1">
    <location>
        <begin position="206"/>
        <end position="219"/>
    </location>
</feature>
<feature type="compositionally biased region" description="Acidic residues" evidence="1">
    <location>
        <begin position="84"/>
        <end position="98"/>
    </location>
</feature>
<protein>
    <submittedName>
        <fullName evidence="3">DUF4382 domain-containing protein</fullName>
    </submittedName>
</protein>
<feature type="domain" description="DUF4382" evidence="2">
    <location>
        <begin position="35"/>
        <end position="196"/>
    </location>
</feature>
<evidence type="ECO:0000313" key="3">
    <source>
        <dbReference type="EMBL" id="MCQ4335059.1"/>
    </source>
</evidence>
<dbReference type="PROSITE" id="PS51257">
    <property type="entry name" value="PROKAR_LIPOPROTEIN"/>
    <property type="match status" value="1"/>
</dbReference>
<dbReference type="InterPro" id="IPR025491">
    <property type="entry name" value="DUF4382"/>
</dbReference>
<evidence type="ECO:0000256" key="1">
    <source>
        <dbReference type="SAM" id="MobiDB-lite"/>
    </source>
</evidence>
<comment type="caution">
    <text evidence="3">The sequence shown here is derived from an EMBL/GenBank/DDBJ whole genome shotgun (WGS) entry which is preliminary data.</text>
</comment>